<organism evidence="8">
    <name type="scientific">Fusarium pseudograminearum CS3220</name>
    <dbReference type="NCBI Taxonomy" id="1318456"/>
    <lineage>
        <taxon>Eukaryota</taxon>
        <taxon>Fungi</taxon>
        <taxon>Dikarya</taxon>
        <taxon>Ascomycota</taxon>
        <taxon>Pezizomycotina</taxon>
        <taxon>Sordariomycetes</taxon>
        <taxon>Hypocreomycetidae</taxon>
        <taxon>Hypocreales</taxon>
        <taxon>Nectriaceae</taxon>
        <taxon>Fusarium</taxon>
    </lineage>
</organism>
<dbReference type="GO" id="GO:0020037">
    <property type="term" value="F:heme binding"/>
    <property type="evidence" value="ECO:0007669"/>
    <property type="project" value="InterPro"/>
</dbReference>
<dbReference type="Pfam" id="PF00115">
    <property type="entry name" value="COX1"/>
    <property type="match status" value="1"/>
</dbReference>
<dbReference type="PRINTS" id="PR01165">
    <property type="entry name" value="CYCOXIDASEI"/>
</dbReference>
<dbReference type="Gene3D" id="3.10.28.10">
    <property type="entry name" value="Homing endonucleases"/>
    <property type="match status" value="2"/>
</dbReference>
<keyword evidence="4" id="KW-0378">Hydrolase</keyword>
<protein>
    <submittedName>
        <fullName evidence="8">LAGLIDADG endonuclease n1 TaxGibberella zeae PH-1 RepIDA5J059_GIBZE</fullName>
    </submittedName>
</protein>
<keyword evidence="2" id="KW-0540">Nuclease</keyword>
<dbReference type="GO" id="GO:0016787">
    <property type="term" value="F:hydrolase activity"/>
    <property type="evidence" value="ECO:0007669"/>
    <property type="project" value="UniProtKB-KW"/>
</dbReference>
<evidence type="ECO:0000256" key="2">
    <source>
        <dbReference type="ARBA" id="ARBA00022722"/>
    </source>
</evidence>
<feature type="transmembrane region" description="Helical" evidence="6">
    <location>
        <begin position="52"/>
        <end position="73"/>
    </location>
</feature>
<evidence type="ECO:0000313" key="8">
    <source>
        <dbReference type="EMBL" id="CDL72506.1"/>
    </source>
</evidence>
<dbReference type="AlphaFoldDB" id="W1I7P2"/>
<dbReference type="GO" id="GO:0004129">
    <property type="term" value="F:cytochrome-c oxidase activity"/>
    <property type="evidence" value="ECO:0007669"/>
    <property type="project" value="InterPro"/>
</dbReference>
<dbReference type="GO" id="GO:0005739">
    <property type="term" value="C:mitochondrion"/>
    <property type="evidence" value="ECO:0007669"/>
    <property type="project" value="UniProtKB-ARBA"/>
</dbReference>
<dbReference type="InterPro" id="IPR000883">
    <property type="entry name" value="Cyt_C_Oxase_1"/>
</dbReference>
<feature type="domain" description="Cytochrome oxidase subunit I profile" evidence="7">
    <location>
        <begin position="1"/>
        <end position="114"/>
    </location>
</feature>
<dbReference type="GO" id="GO:0016020">
    <property type="term" value="C:membrane"/>
    <property type="evidence" value="ECO:0007669"/>
    <property type="project" value="InterPro"/>
</dbReference>
<keyword evidence="6" id="KW-1133">Transmembrane helix</keyword>
<accession>W1I7P2</accession>
<evidence type="ECO:0000256" key="4">
    <source>
        <dbReference type="ARBA" id="ARBA00022801"/>
    </source>
</evidence>
<keyword evidence="3 8" id="KW-0255">Endonuclease</keyword>
<dbReference type="FunFam" id="3.10.28.10:FF:000007">
    <property type="entry name" value="Intron-encoded DNA endonuclease aI3"/>
    <property type="match status" value="1"/>
</dbReference>
<dbReference type="PANTHER" id="PTHR36181:SF1">
    <property type="entry name" value="LAGLIDADG ENDONUCLEASE"/>
    <property type="match status" value="1"/>
</dbReference>
<dbReference type="GO" id="GO:0009060">
    <property type="term" value="P:aerobic respiration"/>
    <property type="evidence" value="ECO:0007669"/>
    <property type="project" value="InterPro"/>
</dbReference>
<dbReference type="InterPro" id="IPR051289">
    <property type="entry name" value="LAGLIDADG_Endonuclease"/>
</dbReference>
<dbReference type="InterPro" id="IPR027434">
    <property type="entry name" value="Homing_endonucl"/>
</dbReference>
<evidence type="ECO:0000256" key="3">
    <source>
        <dbReference type="ARBA" id="ARBA00022759"/>
    </source>
</evidence>
<dbReference type="GO" id="GO:0006314">
    <property type="term" value="P:intron homing"/>
    <property type="evidence" value="ECO:0007669"/>
    <property type="project" value="UniProtKB-KW"/>
</dbReference>
<keyword evidence="5" id="KW-0404">Intron homing</keyword>
<feature type="transmembrane region" description="Helical" evidence="6">
    <location>
        <begin position="85"/>
        <end position="103"/>
    </location>
</feature>
<sequence>LNNISFWLLPPSLLLLIFSACIEGGVGTGWTLYPPLSGLQSHSGPSVDLAIFTLHLTGVSSLLGSINFITTIVNMRTPGIRLHKLALFGWAVVITAVLLLLSLPVLAGKILPALNLANCWKQIYLFIISLSAGCLFYYKLLSIFRDYSPKFVCFKSYLNIDRKFFSVKRKIPSWGTPTNNGEFGASPTKFSSYLAGIIEGDGTIIVPKTERSLKGDLYYPSIQIVFDSRDFPLALMLQSKLNHGSISKKKGSSAYVLTINKLEGIFLIANVINGYMRTPKIYALHRLIDWLNLRFDFNITKKNKDISDINSNSWLAGFIDADGHFSVRTTLVTEQASPTKYPKIECKFELSQRQNDHNYENNLEYLSLIADFLSSTVKETRMNRPNPEYRVRTTNVDSNFILVQYLEQYPLFSSKYLNYKDWIKVLSYFKAKSHTKSESIKAIVEIKAQMNNKRTEFNWDHLNNLYNLYK</sequence>
<dbReference type="InterPro" id="IPR023616">
    <property type="entry name" value="Cyt_c_oxase-like_su1_dom"/>
</dbReference>
<proteinExistence type="inferred from homology"/>
<evidence type="ECO:0000259" key="7">
    <source>
        <dbReference type="PROSITE" id="PS50855"/>
    </source>
</evidence>
<dbReference type="PROSITE" id="PS50855">
    <property type="entry name" value="COX1"/>
    <property type="match status" value="1"/>
</dbReference>
<dbReference type="InterPro" id="IPR004860">
    <property type="entry name" value="LAGLIDADG_dom"/>
</dbReference>
<keyword evidence="6" id="KW-0472">Membrane</keyword>
<dbReference type="SUPFAM" id="SSF81442">
    <property type="entry name" value="Cytochrome c oxidase subunit I-like"/>
    <property type="match status" value="1"/>
</dbReference>
<evidence type="ECO:0000256" key="6">
    <source>
        <dbReference type="SAM" id="Phobius"/>
    </source>
</evidence>
<feature type="transmembrane region" description="Helical" evidence="6">
    <location>
        <begin position="12"/>
        <end position="32"/>
    </location>
</feature>
<evidence type="ECO:0000256" key="1">
    <source>
        <dbReference type="ARBA" id="ARBA00009332"/>
    </source>
</evidence>
<comment type="similarity">
    <text evidence="1">In the C-terminal section; belongs to the LAGLIDADG endonuclease family.</text>
</comment>
<reference evidence="8" key="1">
    <citation type="submission" date="2013-05" db="EMBL/GenBank/DDBJ databases">
        <title>Draft genome sequences of six wheat associated Fusarium spp. isolates.</title>
        <authorList>
            <person name="Moolhuijzen P.M."/>
            <person name="Manners J.M."/>
            <person name="Wilcox S."/>
            <person name="Bellgard M.I."/>
            <person name="Gardiner D.M."/>
        </authorList>
    </citation>
    <scope>NUCLEOTIDE SEQUENCE</scope>
    <source>
        <strain evidence="8">CS3220</strain>
    </source>
</reference>
<dbReference type="Gene3D" id="1.20.210.10">
    <property type="entry name" value="Cytochrome c oxidase-like, subunit I domain"/>
    <property type="match status" value="1"/>
</dbReference>
<dbReference type="Pfam" id="PF00961">
    <property type="entry name" value="LAGLIDADG_1"/>
    <property type="match status" value="2"/>
</dbReference>
<dbReference type="InterPro" id="IPR036927">
    <property type="entry name" value="Cyt_c_oxase-like_su1_sf"/>
</dbReference>
<dbReference type="SUPFAM" id="SSF55608">
    <property type="entry name" value="Homing endonucleases"/>
    <property type="match status" value="2"/>
</dbReference>
<dbReference type="EMBL" id="HG316779">
    <property type="protein sequence ID" value="CDX48525.1"/>
    <property type="molecule type" value="Genomic_DNA"/>
</dbReference>
<dbReference type="GO" id="GO:0004519">
    <property type="term" value="F:endonuclease activity"/>
    <property type="evidence" value="ECO:0007669"/>
    <property type="project" value="UniProtKB-KW"/>
</dbReference>
<gene>
    <name evidence="8" type="ORF">BN846_0126400</name>
</gene>
<dbReference type="EMBL" id="CBMC010001474">
    <property type="protein sequence ID" value="CDL72506.1"/>
    <property type="molecule type" value="Genomic_DNA"/>
</dbReference>
<name>W1I7P2_FUSPS</name>
<dbReference type="PANTHER" id="PTHR36181">
    <property type="entry name" value="INTRON-ENCODED ENDONUCLEASE AI3-RELATED"/>
    <property type="match status" value="1"/>
</dbReference>
<feature type="non-terminal residue" evidence="8">
    <location>
        <position position="1"/>
    </location>
</feature>
<keyword evidence="6" id="KW-0812">Transmembrane</keyword>
<evidence type="ECO:0000256" key="5">
    <source>
        <dbReference type="ARBA" id="ARBA00022886"/>
    </source>
</evidence>
<feature type="transmembrane region" description="Helical" evidence="6">
    <location>
        <begin position="123"/>
        <end position="141"/>
    </location>
</feature>